<keyword evidence="3" id="KW-1185">Reference proteome</keyword>
<dbReference type="RefSeq" id="WP_203949716.1">
    <property type="nucleotide sequence ID" value="NZ_BOOR01000092.1"/>
</dbReference>
<reference evidence="2" key="1">
    <citation type="submission" date="2021-01" db="EMBL/GenBank/DDBJ databases">
        <title>Whole genome shotgun sequence of Planotetraspora thailandica NBRC 104271.</title>
        <authorList>
            <person name="Komaki H."/>
            <person name="Tamura T."/>
        </authorList>
    </citation>
    <scope>NUCLEOTIDE SEQUENCE</scope>
    <source>
        <strain evidence="2">NBRC 104271</strain>
    </source>
</reference>
<dbReference type="EMBL" id="BOOR01000092">
    <property type="protein sequence ID" value="GII59675.1"/>
    <property type="molecule type" value="Genomic_DNA"/>
</dbReference>
<comment type="caution">
    <text evidence="2">The sequence shown here is derived from an EMBL/GenBank/DDBJ whole genome shotgun (WGS) entry which is preliminary data.</text>
</comment>
<gene>
    <name evidence="2" type="ORF">Pth03_80640</name>
</gene>
<feature type="domain" description="DUF4365" evidence="1">
    <location>
        <begin position="36"/>
        <end position="184"/>
    </location>
</feature>
<evidence type="ECO:0000313" key="3">
    <source>
        <dbReference type="Proteomes" id="UP000605992"/>
    </source>
</evidence>
<dbReference type="InterPro" id="IPR025375">
    <property type="entry name" value="DUF4365"/>
</dbReference>
<evidence type="ECO:0000259" key="1">
    <source>
        <dbReference type="Pfam" id="PF14280"/>
    </source>
</evidence>
<dbReference type="Proteomes" id="UP000605992">
    <property type="component" value="Unassembled WGS sequence"/>
</dbReference>
<protein>
    <recommendedName>
        <fullName evidence="1">DUF4365 domain-containing protein</fullName>
    </recommendedName>
</protein>
<organism evidence="2 3">
    <name type="scientific">Planotetraspora thailandica</name>
    <dbReference type="NCBI Taxonomy" id="487172"/>
    <lineage>
        <taxon>Bacteria</taxon>
        <taxon>Bacillati</taxon>
        <taxon>Actinomycetota</taxon>
        <taxon>Actinomycetes</taxon>
        <taxon>Streptosporangiales</taxon>
        <taxon>Streptosporangiaceae</taxon>
        <taxon>Planotetraspora</taxon>
    </lineage>
</organism>
<accession>A0A8J3Y2F3</accession>
<sequence length="193" mass="21737">MTGLLGTDEAKKPRQRHIEPVDSLVFTTLMEQLQQGYVSSVAATAGCTFETVNADVWGVDVQIIRAAKTPSEQENILFAQLKSTTQIIPDPKKDYFSYQFTKRQYFDHMVKARTYPKAILIVMTMPPKQLDWTSVDHSGLLTKRCCYWAYLEGATAKPGVAKPTVRIPTKNKFDAYALIDILDRVERGESLDG</sequence>
<dbReference type="AlphaFoldDB" id="A0A8J3Y2F3"/>
<name>A0A8J3Y2F3_9ACTN</name>
<dbReference type="Pfam" id="PF14280">
    <property type="entry name" value="DUF4365"/>
    <property type="match status" value="1"/>
</dbReference>
<proteinExistence type="predicted"/>
<evidence type="ECO:0000313" key="2">
    <source>
        <dbReference type="EMBL" id="GII59675.1"/>
    </source>
</evidence>